<reference evidence="3" key="1">
    <citation type="submission" date="2016-11" db="EMBL/GenBank/DDBJ databases">
        <authorList>
            <person name="Varghese N."/>
            <person name="Submissions S."/>
        </authorList>
    </citation>
    <scope>NUCLEOTIDE SEQUENCE [LARGE SCALE GENOMIC DNA]</scope>
    <source>
        <strain evidence="3">DSM 27623</strain>
    </source>
</reference>
<dbReference type="RefSeq" id="WP_139297285.1">
    <property type="nucleotide sequence ID" value="NZ_FSRK01000001.1"/>
</dbReference>
<organism evidence="2 3">
    <name type="scientific">Epilithonimonas zeae</name>
    <dbReference type="NCBI Taxonomy" id="1416779"/>
    <lineage>
        <taxon>Bacteria</taxon>
        <taxon>Pseudomonadati</taxon>
        <taxon>Bacteroidota</taxon>
        <taxon>Flavobacteriia</taxon>
        <taxon>Flavobacteriales</taxon>
        <taxon>Weeksellaceae</taxon>
        <taxon>Chryseobacterium group</taxon>
        <taxon>Epilithonimonas</taxon>
    </lineage>
</organism>
<proteinExistence type="predicted"/>
<feature type="chain" id="PRO_5012274982" evidence="1">
    <location>
        <begin position="31"/>
        <end position="196"/>
    </location>
</feature>
<gene>
    <name evidence="2" type="ORF">SAMN05444409_1605</name>
</gene>
<dbReference type="STRING" id="1416779.SAMN05444409_1605"/>
<keyword evidence="3" id="KW-1185">Reference proteome</keyword>
<evidence type="ECO:0000313" key="3">
    <source>
        <dbReference type="Proteomes" id="UP000185207"/>
    </source>
</evidence>
<dbReference type="EMBL" id="FSRK01000001">
    <property type="protein sequence ID" value="SIO01533.1"/>
    <property type="molecule type" value="Genomic_DNA"/>
</dbReference>
<evidence type="ECO:0000256" key="1">
    <source>
        <dbReference type="SAM" id="SignalP"/>
    </source>
</evidence>
<keyword evidence="1" id="KW-0732">Signal</keyword>
<protein>
    <submittedName>
        <fullName evidence="2">Uncharacterized protein</fullName>
    </submittedName>
</protein>
<sequence>MITNIFNVHFRSILRISLLLIINISQVLQAQDLTTPQVVGQPSGRRMTTPMPFDVKGIAFSEIRNSVWAPQSEIVSEFQVTYYREGDPKQYVNKSIIKVSLAPYGNWQLHNLYVEPLPYHKPNVKLVAGKTEYSLFIYQLYQGRKSAIWNAAIDIDDYKRWKTPKDIKNGPIIVHPKDKVILNPQPIPPKTPSKKK</sequence>
<evidence type="ECO:0000313" key="2">
    <source>
        <dbReference type="EMBL" id="SIO01533.1"/>
    </source>
</evidence>
<dbReference type="OrthoDB" id="772781at2"/>
<accession>A0A1N6G1Z8</accession>
<dbReference type="AlphaFoldDB" id="A0A1N6G1Z8"/>
<name>A0A1N6G1Z8_9FLAO</name>
<dbReference type="Proteomes" id="UP000185207">
    <property type="component" value="Unassembled WGS sequence"/>
</dbReference>
<feature type="signal peptide" evidence="1">
    <location>
        <begin position="1"/>
        <end position="30"/>
    </location>
</feature>